<sequence length="108" mass="11802">MPLRACAASPGTQPPTPCKTATPQRRRTSPRDQGPRWPAHAPRPRGRPARRRAAPSPRAGSWPGSGRAGSKLVRTMTRTRRRRGARRPCAPPRVRRGGAGCRAPRYAP</sequence>
<evidence type="ECO:0000256" key="1">
    <source>
        <dbReference type="SAM" id="MobiDB-lite"/>
    </source>
</evidence>
<dbReference type="AlphaFoldDB" id="C4J7R9"/>
<protein>
    <submittedName>
        <fullName evidence="2">Uncharacterized protein</fullName>
    </submittedName>
</protein>
<dbReference type="EMBL" id="BT086866">
    <property type="protein sequence ID" value="ACR37219.1"/>
    <property type="molecule type" value="mRNA"/>
</dbReference>
<feature type="compositionally biased region" description="Basic residues" evidence="1">
    <location>
        <begin position="42"/>
        <end position="53"/>
    </location>
</feature>
<name>C4J7R9_MAIZE</name>
<feature type="compositionally biased region" description="Basic residues" evidence="1">
    <location>
        <begin position="77"/>
        <end position="86"/>
    </location>
</feature>
<reference evidence="2" key="1">
    <citation type="journal article" date="2009" name="PLoS Genet.">
        <title>Sequencing, mapping, and analysis of 27,455 maize full-length cDNAs.</title>
        <authorList>
            <person name="Soderlund C."/>
            <person name="Descour A."/>
            <person name="Kudrna D."/>
            <person name="Bomhoff M."/>
            <person name="Boyd L."/>
            <person name="Currie J."/>
            <person name="Angelova A."/>
            <person name="Collura K."/>
            <person name="Wissotski M."/>
            <person name="Ashley E."/>
            <person name="Morrow D."/>
            <person name="Fernandes J."/>
            <person name="Walbot V."/>
            <person name="Yu Y."/>
        </authorList>
    </citation>
    <scope>NUCLEOTIDE SEQUENCE</scope>
    <source>
        <strain evidence="2">B73</strain>
    </source>
</reference>
<organism evidence="2">
    <name type="scientific">Zea mays</name>
    <name type="common">Maize</name>
    <dbReference type="NCBI Taxonomy" id="4577"/>
    <lineage>
        <taxon>Eukaryota</taxon>
        <taxon>Viridiplantae</taxon>
        <taxon>Streptophyta</taxon>
        <taxon>Embryophyta</taxon>
        <taxon>Tracheophyta</taxon>
        <taxon>Spermatophyta</taxon>
        <taxon>Magnoliopsida</taxon>
        <taxon>Liliopsida</taxon>
        <taxon>Poales</taxon>
        <taxon>Poaceae</taxon>
        <taxon>PACMAD clade</taxon>
        <taxon>Panicoideae</taxon>
        <taxon>Andropogonodae</taxon>
        <taxon>Andropogoneae</taxon>
        <taxon>Tripsacinae</taxon>
        <taxon>Zea</taxon>
    </lineage>
</organism>
<feature type="region of interest" description="Disordered" evidence="1">
    <location>
        <begin position="1"/>
        <end position="108"/>
    </location>
</feature>
<evidence type="ECO:0000313" key="2">
    <source>
        <dbReference type="EMBL" id="ACR37219.1"/>
    </source>
</evidence>
<accession>C4J7R9</accession>
<feature type="compositionally biased region" description="Low complexity" evidence="1">
    <location>
        <begin position="54"/>
        <end position="65"/>
    </location>
</feature>
<proteinExistence type="evidence at transcript level"/>